<proteinExistence type="predicted"/>
<dbReference type="AlphaFoldDB" id="A0A212J681"/>
<sequence length="207" mass="23169">MDDRVLALCELNNDLLFHKIPPEALSAYVDSSLAAGSDAAAAFTGRDIEELYREHGIRISYADSGKQSYGVILRGQVTMSVRECAVEVYRESIEELSRHSTWEGRSLTYDEALHVHLAHEFFHFWEYKSGGAVSERLPGVETFSFLGLRRTAKINRCSEVAAHAFAKELLGLPCLPNLYDYLYLIDTGKMERAAFDGLISEMAALLL</sequence>
<organism evidence="1">
    <name type="scientific">uncultured Eubacteriales bacterium</name>
    <dbReference type="NCBI Taxonomy" id="172733"/>
    <lineage>
        <taxon>Bacteria</taxon>
        <taxon>Bacillati</taxon>
        <taxon>Bacillota</taxon>
        <taxon>Clostridia</taxon>
        <taxon>Eubacteriales</taxon>
        <taxon>environmental samples</taxon>
    </lineage>
</organism>
<gene>
    <name evidence="1" type="ORF">KL86CLO1_10585</name>
</gene>
<accession>A0A212J681</accession>
<reference evidence="1" key="1">
    <citation type="submission" date="2016-04" db="EMBL/GenBank/DDBJ databases">
        <authorList>
            <person name="Evans L.H."/>
            <person name="Alamgir A."/>
            <person name="Owens N."/>
            <person name="Weber N.D."/>
            <person name="Virtaneva K."/>
            <person name="Barbian K."/>
            <person name="Babar A."/>
            <person name="Rosenke K."/>
        </authorList>
    </citation>
    <scope>NUCLEOTIDE SEQUENCE</scope>
    <source>
        <strain evidence="1">86</strain>
    </source>
</reference>
<evidence type="ECO:0000313" key="1">
    <source>
        <dbReference type="EMBL" id="SBV94971.1"/>
    </source>
</evidence>
<name>A0A212J681_9FIRM</name>
<protein>
    <submittedName>
        <fullName evidence="1">Uncharacterized protein</fullName>
    </submittedName>
</protein>
<dbReference type="EMBL" id="FLUN01000001">
    <property type="protein sequence ID" value="SBV94971.1"/>
    <property type="molecule type" value="Genomic_DNA"/>
</dbReference>